<dbReference type="InterPro" id="IPR000415">
    <property type="entry name" value="Nitroreductase-like"/>
</dbReference>
<dbReference type="Pfam" id="PF00881">
    <property type="entry name" value="Nitroreductase"/>
    <property type="match status" value="1"/>
</dbReference>
<dbReference type="InterPro" id="IPR029479">
    <property type="entry name" value="Nitroreductase"/>
</dbReference>
<evidence type="ECO:0000313" key="2">
    <source>
        <dbReference type="EMBL" id="WNO04007.1"/>
    </source>
</evidence>
<dbReference type="RefSeq" id="WP_313866878.1">
    <property type="nucleotide sequence ID" value="NZ_CP132507.1"/>
</dbReference>
<proteinExistence type="predicted"/>
<reference evidence="2 3" key="1">
    <citation type="submission" date="2023-08" db="EMBL/GenBank/DDBJ databases">
        <title>Rhodoferax potami sp. nov. and Rhodoferax mekongensis sp. nov., isolated from the Mekong River in Thailand.</title>
        <authorList>
            <person name="Kitikhun S."/>
            <person name="Charoenyingcharoen P."/>
            <person name="Siriarchawattana P."/>
            <person name="Likhitrattanapisal S."/>
            <person name="Nilsakha T."/>
            <person name="Chanpet A."/>
            <person name="Rattanawaree P."/>
            <person name="Ingsriswang S."/>
        </authorList>
    </citation>
    <scope>NUCLEOTIDE SEQUENCE [LARGE SCALE GENOMIC DNA]</scope>
    <source>
        <strain evidence="2 3">TBRC 17307</strain>
    </source>
</reference>
<name>A0ABZ0AZ81_9BURK</name>
<protein>
    <submittedName>
        <fullName evidence="2">Nitroreductase family protein</fullName>
    </submittedName>
</protein>
<dbReference type="Proteomes" id="UP001302257">
    <property type="component" value="Chromosome"/>
</dbReference>
<dbReference type="EMBL" id="CP132507">
    <property type="protein sequence ID" value="WNO04007.1"/>
    <property type="molecule type" value="Genomic_DNA"/>
</dbReference>
<dbReference type="Gene3D" id="3.40.109.10">
    <property type="entry name" value="NADH Oxidase"/>
    <property type="match status" value="1"/>
</dbReference>
<evidence type="ECO:0000313" key="3">
    <source>
        <dbReference type="Proteomes" id="UP001302257"/>
    </source>
</evidence>
<gene>
    <name evidence="2" type="ORF">RAN89_13960</name>
</gene>
<keyword evidence="3" id="KW-1185">Reference proteome</keyword>
<accession>A0ABZ0AZ81</accession>
<feature type="domain" description="Nitroreductase" evidence="1">
    <location>
        <begin position="45"/>
        <end position="193"/>
    </location>
</feature>
<evidence type="ECO:0000259" key="1">
    <source>
        <dbReference type="Pfam" id="PF00881"/>
    </source>
</evidence>
<organism evidence="2 3">
    <name type="scientific">Rhodoferax mekongensis</name>
    <dbReference type="NCBI Taxonomy" id="3068341"/>
    <lineage>
        <taxon>Bacteria</taxon>
        <taxon>Pseudomonadati</taxon>
        <taxon>Pseudomonadota</taxon>
        <taxon>Betaproteobacteria</taxon>
        <taxon>Burkholderiales</taxon>
        <taxon>Comamonadaceae</taxon>
        <taxon>Rhodoferax</taxon>
    </lineage>
</organism>
<dbReference type="SUPFAM" id="SSF55469">
    <property type="entry name" value="FMN-dependent nitroreductase-like"/>
    <property type="match status" value="1"/>
</dbReference>
<sequence>MLLTEEPVPLSLKAYSDFRWPVEFSSGIERYKVPHGRSFVDVFESRRSIRELKRVPLDLLAGALLFALEPRWLNDADALKRTKRPSVSAGALHPISVILFFESDVYLVNAERAELERLLFPEQKRRHWIEKCHQVLPKANGAFLVLIADIARPEIAYENFESLLLRDAGALLQTIGLVAELFGLGFCPMGVLGTEVANSFDSNNKLWAVGTGAIGGTV</sequence>